<sequence length="52" mass="5158">MHCIYKLVALAFAASAVVAGAPADAPAAKRALLPALLGNIDLAISACPDVVL</sequence>
<dbReference type="Proteomes" id="UP001143981">
    <property type="component" value="Unassembled WGS sequence"/>
</dbReference>
<keyword evidence="3" id="KW-1185">Reference proteome</keyword>
<proteinExistence type="predicted"/>
<dbReference type="AlphaFoldDB" id="A0A9W7XYU9"/>
<keyword evidence="1" id="KW-0732">Signal</keyword>
<evidence type="ECO:0000313" key="3">
    <source>
        <dbReference type="Proteomes" id="UP001143981"/>
    </source>
</evidence>
<feature type="signal peptide" evidence="1">
    <location>
        <begin position="1"/>
        <end position="19"/>
    </location>
</feature>
<protein>
    <submittedName>
        <fullName evidence="2">Uncharacterized protein</fullName>
    </submittedName>
</protein>
<gene>
    <name evidence="2" type="ORF">LPJ61_006032</name>
</gene>
<feature type="non-terminal residue" evidence="2">
    <location>
        <position position="52"/>
    </location>
</feature>
<organism evidence="2 3">
    <name type="scientific">Coemansia biformis</name>
    <dbReference type="NCBI Taxonomy" id="1286918"/>
    <lineage>
        <taxon>Eukaryota</taxon>
        <taxon>Fungi</taxon>
        <taxon>Fungi incertae sedis</taxon>
        <taxon>Zoopagomycota</taxon>
        <taxon>Kickxellomycotina</taxon>
        <taxon>Kickxellomycetes</taxon>
        <taxon>Kickxellales</taxon>
        <taxon>Kickxellaceae</taxon>
        <taxon>Coemansia</taxon>
    </lineage>
</organism>
<evidence type="ECO:0000256" key="1">
    <source>
        <dbReference type="SAM" id="SignalP"/>
    </source>
</evidence>
<accession>A0A9W7XYU9</accession>
<evidence type="ECO:0000313" key="2">
    <source>
        <dbReference type="EMBL" id="KAJ1721535.1"/>
    </source>
</evidence>
<feature type="chain" id="PRO_5040904216" evidence="1">
    <location>
        <begin position="20"/>
        <end position="52"/>
    </location>
</feature>
<comment type="caution">
    <text evidence="2">The sequence shown here is derived from an EMBL/GenBank/DDBJ whole genome shotgun (WGS) entry which is preliminary data.</text>
</comment>
<dbReference type="EMBL" id="JANBOI010002484">
    <property type="protein sequence ID" value="KAJ1721535.1"/>
    <property type="molecule type" value="Genomic_DNA"/>
</dbReference>
<reference evidence="2" key="1">
    <citation type="submission" date="2022-07" db="EMBL/GenBank/DDBJ databases">
        <title>Phylogenomic reconstructions and comparative analyses of Kickxellomycotina fungi.</title>
        <authorList>
            <person name="Reynolds N.K."/>
            <person name="Stajich J.E."/>
            <person name="Barry K."/>
            <person name="Grigoriev I.V."/>
            <person name="Crous P."/>
            <person name="Smith M.E."/>
        </authorList>
    </citation>
    <scope>NUCLEOTIDE SEQUENCE</scope>
    <source>
        <strain evidence="2">BCRC 34381</strain>
    </source>
</reference>
<name>A0A9W7XYU9_9FUNG</name>